<name>A0A4Z1CMT2_9ACTN</name>
<dbReference type="PANTHER" id="PTHR34180:SF1">
    <property type="entry name" value="BETA-ALANYL-DOPAMINE_CARCININE HYDROLASE"/>
    <property type="match status" value="1"/>
</dbReference>
<dbReference type="EMBL" id="SRRO01000001">
    <property type="protein sequence ID" value="TGN65759.1"/>
    <property type="molecule type" value="Genomic_DNA"/>
</dbReference>
<dbReference type="InterPro" id="IPR005079">
    <property type="entry name" value="Peptidase_C45_hydrolase"/>
</dbReference>
<dbReference type="RefSeq" id="WP_135840250.1">
    <property type="nucleotide sequence ID" value="NZ_SRRO01000001.1"/>
</dbReference>
<dbReference type="InterPro" id="IPR047801">
    <property type="entry name" value="Peptidase_C45"/>
</dbReference>
<keyword evidence="2" id="KW-0808">Transferase</keyword>
<dbReference type="Gene3D" id="1.10.10.2120">
    <property type="match status" value="1"/>
</dbReference>
<accession>A0A4Z1CMT2</accession>
<dbReference type="AlphaFoldDB" id="A0A4Z1CMT2"/>
<dbReference type="Proteomes" id="UP000297496">
    <property type="component" value="Unassembled WGS sequence"/>
</dbReference>
<reference evidence="2 3" key="1">
    <citation type="submission" date="2019-04" db="EMBL/GenBank/DDBJ databases">
        <title>Three New Species of Nocardioides, Nocardioides euryhalodurans sp. nov., Nocardioides seonyuensis sp. nov. and Nocardioides eburneoflavus sp. nov. Isolated from Soil.</title>
        <authorList>
            <person name="Roh S.G."/>
            <person name="Lee C."/>
            <person name="Kim M.-K."/>
            <person name="Kim S.B."/>
        </authorList>
    </citation>
    <scope>NUCLEOTIDE SEQUENCE [LARGE SCALE GENOMIC DNA]</scope>
    <source>
        <strain evidence="2 3">MMS17-SY213</strain>
    </source>
</reference>
<evidence type="ECO:0000259" key="1">
    <source>
        <dbReference type="Pfam" id="PF03417"/>
    </source>
</evidence>
<sequence>MDTIAPARARLHVEATHSDRFERGRLRGEQLREDFAAAFDTYLQLFAQVGITESEARDHALRSADAVGEWRHGCIDEMGGVAAGAGVDPWQVYALNARTEILATSSRALPGECSTIAHRRTEGDGVQTFSVQTWDWHVELDQYWHTHETRGGAHDVVGLAEHGMLGKIGMNSAGLATHFNILGHHTDTVGGVPVHVLAATVLEEAGSVAEAVEIIRSAPVSASSALTLLDEDSVTSVEIAGFGVWPIEPVNGTVVRTNHFLHPQPRDGERGELYQPDSTDRYELVRSRLGYYPAPRQSDDLPTYLYSDPGQPALCHIPDMTLSLGERWGTLATVVMEPSTRSARIAAGTPITARAAGWRDLVA</sequence>
<comment type="caution">
    <text evidence="2">The sequence shown here is derived from an EMBL/GenBank/DDBJ whole genome shotgun (WGS) entry which is preliminary data.</text>
</comment>
<keyword evidence="3" id="KW-1185">Reference proteome</keyword>
<gene>
    <name evidence="2" type="ORF">EXE59_18715</name>
</gene>
<keyword evidence="2" id="KW-0012">Acyltransferase</keyword>
<evidence type="ECO:0000313" key="2">
    <source>
        <dbReference type="EMBL" id="TGN65759.1"/>
    </source>
</evidence>
<dbReference type="InterPro" id="IPR047794">
    <property type="entry name" value="C45_proenzyme-like"/>
</dbReference>
<dbReference type="Gene3D" id="3.60.60.10">
    <property type="entry name" value="Penicillin V Acylase, Chain A"/>
    <property type="match status" value="1"/>
</dbReference>
<evidence type="ECO:0000313" key="3">
    <source>
        <dbReference type="Proteomes" id="UP000297496"/>
    </source>
</evidence>
<proteinExistence type="predicted"/>
<organism evidence="2 3">
    <name type="scientific">Nocardioides eburneiflavus</name>
    <dbReference type="NCBI Taxonomy" id="2518372"/>
    <lineage>
        <taxon>Bacteria</taxon>
        <taxon>Bacillati</taxon>
        <taxon>Actinomycetota</taxon>
        <taxon>Actinomycetes</taxon>
        <taxon>Propionibacteriales</taxon>
        <taxon>Nocardioidaceae</taxon>
        <taxon>Nocardioides</taxon>
    </lineage>
</organism>
<dbReference type="NCBIfam" id="NF040521">
    <property type="entry name" value="C45_proenzyme"/>
    <property type="match status" value="1"/>
</dbReference>
<protein>
    <submittedName>
        <fullName evidence="2">Penicillin acyltransferase</fullName>
    </submittedName>
</protein>
<feature type="domain" description="Peptidase C45 hydrolase" evidence="1">
    <location>
        <begin position="126"/>
        <end position="350"/>
    </location>
</feature>
<dbReference type="Pfam" id="PF03417">
    <property type="entry name" value="AAT"/>
    <property type="match status" value="1"/>
</dbReference>
<dbReference type="OrthoDB" id="8109453at2"/>
<dbReference type="PANTHER" id="PTHR34180">
    <property type="entry name" value="PEPTIDASE C45"/>
    <property type="match status" value="1"/>
</dbReference>
<dbReference type="GO" id="GO:0016746">
    <property type="term" value="F:acyltransferase activity"/>
    <property type="evidence" value="ECO:0007669"/>
    <property type="project" value="UniProtKB-KW"/>
</dbReference>